<dbReference type="Proteomes" id="UP000464378">
    <property type="component" value="Chromosome"/>
</dbReference>
<dbReference type="EMBL" id="LR593887">
    <property type="protein sequence ID" value="VTS04284.1"/>
    <property type="molecule type" value="Genomic_DNA"/>
</dbReference>
<sequence length="692" mass="75380">MNARWIPVVILAGLASWAVADEPKLSDTRRGNLKTLNDYFPFSPPLTKNSWDQRREQLRTQLLVSQNLWPMPEKTPLKPVIHGDIVRDGYIVQKVYFASLPGHYVTGNLYVPTHKSGEKLPGVLCPHGHWANGRFFDAGETAAKAQIAKGAEKTMAGARYPLQARCAQLARMGCVVFHYDMVGYADSQLIPHRAGFVDAQAELRLQNFMGLQTWNTIRALDFLVSLPMVNPEKIGVTGASGGGTQTFMLGALDDRPSVAFPAVMVSTAMQGGCICENCSYLRVDTGNVEIAGMFAPKPLGMTGANDWTIDIEKKGLPELKSLYRLYGAEAKVDAKCYPEFEHNYNQVSRERMYAWMNQHLLGKSGPVAEQPFEPIPPKELSVFDAKHPVPADAKNAAQLRETLTTRDQASLAKLLPNDVASVPEFRRVIGAAFQVMVGDSTSGEALFVAEDELEGRAGERIQAGTILRKGANIDIPTMIIRGKETDGRVVIWADPRGKMGLYEGENLSPAVIALLNAKATVIAIDPLGVGGARITGKRTVDPQFAGYTFGYNRPLLSEHVRDLLATIHIAHKLPGTKSVNLIGIGRSGVAAALAKSVSRDPVDRTAVDLAGFQFEKITKTDDPMMLPGALRFGGMTSVLALCAPGELLIGNHQGGIDERLLPKMYEWSGKPASLRLDSAVISPGEMVKWMVR</sequence>
<protein>
    <recommendedName>
        <fullName evidence="3">Acetyl xylan esterase domain-containing protein</fullName>
    </recommendedName>
</protein>
<dbReference type="KEGG" id="tim:GMBLW1_05040"/>
<dbReference type="AlphaFoldDB" id="A0A6C2YPR8"/>
<keyword evidence="2" id="KW-1185">Reference proteome</keyword>
<accession>A0A6C2YPR8</accession>
<dbReference type="Gene3D" id="3.40.50.1820">
    <property type="entry name" value="alpha/beta hydrolase"/>
    <property type="match status" value="2"/>
</dbReference>
<evidence type="ECO:0000313" key="1">
    <source>
        <dbReference type="EMBL" id="VIP03456.1"/>
    </source>
</evidence>
<dbReference type="PANTHER" id="PTHR22946">
    <property type="entry name" value="DIENELACTONE HYDROLASE DOMAIN-CONTAINING PROTEIN-RELATED"/>
    <property type="match status" value="1"/>
</dbReference>
<dbReference type="PANTHER" id="PTHR22946:SF8">
    <property type="entry name" value="ACETYL XYLAN ESTERASE DOMAIN-CONTAINING PROTEIN"/>
    <property type="match status" value="1"/>
</dbReference>
<dbReference type="InterPro" id="IPR050261">
    <property type="entry name" value="FrsA_esterase"/>
</dbReference>
<name>A0A6C2YPR8_9BACT</name>
<dbReference type="EMBL" id="LR586016">
    <property type="protein sequence ID" value="VIP03456.1"/>
    <property type="molecule type" value="Genomic_DNA"/>
</dbReference>
<organism evidence="1">
    <name type="scientific">Tuwongella immobilis</name>
    <dbReference type="NCBI Taxonomy" id="692036"/>
    <lineage>
        <taxon>Bacteria</taxon>
        <taxon>Pseudomonadati</taxon>
        <taxon>Planctomycetota</taxon>
        <taxon>Planctomycetia</taxon>
        <taxon>Gemmatales</taxon>
        <taxon>Gemmataceae</taxon>
        <taxon>Tuwongella</taxon>
    </lineage>
</organism>
<dbReference type="InterPro" id="IPR029058">
    <property type="entry name" value="AB_hydrolase_fold"/>
</dbReference>
<evidence type="ECO:0008006" key="3">
    <source>
        <dbReference type="Google" id="ProtNLM"/>
    </source>
</evidence>
<reference evidence="1" key="1">
    <citation type="submission" date="2019-04" db="EMBL/GenBank/DDBJ databases">
        <authorList>
            <consortium name="Science for Life Laboratories"/>
        </authorList>
    </citation>
    <scope>NUCLEOTIDE SEQUENCE</scope>
    <source>
        <strain evidence="1">MBLW1</strain>
    </source>
</reference>
<dbReference type="SUPFAM" id="SSF53474">
    <property type="entry name" value="alpha/beta-Hydrolases"/>
    <property type="match status" value="1"/>
</dbReference>
<evidence type="ECO:0000313" key="2">
    <source>
        <dbReference type="Proteomes" id="UP000464378"/>
    </source>
</evidence>
<gene>
    <name evidence="1" type="ORF">GMBLW1_05040</name>
</gene>
<dbReference type="RefSeq" id="WP_162658536.1">
    <property type="nucleotide sequence ID" value="NZ_LR593887.1"/>
</dbReference>
<proteinExistence type="predicted"/>
<dbReference type="InParanoid" id="A0A6C2YPR8"/>